<dbReference type="Proteomes" id="UP000005408">
    <property type="component" value="Unassembled WGS sequence"/>
</dbReference>
<feature type="compositionally biased region" description="Basic and acidic residues" evidence="1">
    <location>
        <begin position="191"/>
        <end position="204"/>
    </location>
</feature>
<feature type="region of interest" description="Disordered" evidence="1">
    <location>
        <begin position="179"/>
        <end position="240"/>
    </location>
</feature>
<dbReference type="EnsemblMetazoa" id="G29710.1">
    <property type="protein sequence ID" value="G29710.1:cds"/>
    <property type="gene ID" value="G29710"/>
</dbReference>
<organism evidence="2 3">
    <name type="scientific">Magallana gigas</name>
    <name type="common">Pacific oyster</name>
    <name type="synonym">Crassostrea gigas</name>
    <dbReference type="NCBI Taxonomy" id="29159"/>
    <lineage>
        <taxon>Eukaryota</taxon>
        <taxon>Metazoa</taxon>
        <taxon>Spiralia</taxon>
        <taxon>Lophotrochozoa</taxon>
        <taxon>Mollusca</taxon>
        <taxon>Bivalvia</taxon>
        <taxon>Autobranchia</taxon>
        <taxon>Pteriomorphia</taxon>
        <taxon>Ostreida</taxon>
        <taxon>Ostreoidea</taxon>
        <taxon>Ostreidae</taxon>
        <taxon>Magallana</taxon>
    </lineage>
</organism>
<name>A0A8W8LRX5_MAGGI</name>
<protein>
    <submittedName>
        <fullName evidence="2">Uncharacterized protein</fullName>
    </submittedName>
</protein>
<evidence type="ECO:0000313" key="2">
    <source>
        <dbReference type="EnsemblMetazoa" id="G29710.1:cds"/>
    </source>
</evidence>
<evidence type="ECO:0000313" key="3">
    <source>
        <dbReference type="Proteomes" id="UP000005408"/>
    </source>
</evidence>
<sequence length="240" mass="27079">MNSFNYQTLSFNNADYSYGSNGSMQQSTSYLPQSVSKTCDYNCICCARFHVGNPCPCNTPKTSIGTQTDLEVPQGLDSERFWKRGTYEHSILQKSVHDVVQKYHLSGKADASWEQATSEIMISFTKDMPQTSTNRQKIQQRMKKAIYWLKFYGKKKTQAMKDGQKSVFRFLCKSRKEKSQTTPAATSTLFKDAHDIGADNRGDDTLEAMMSTPPSEDDDSSDSDVPLSTYIRKGKTKKGQ</sequence>
<keyword evidence="3" id="KW-1185">Reference proteome</keyword>
<evidence type="ECO:0000256" key="1">
    <source>
        <dbReference type="SAM" id="MobiDB-lite"/>
    </source>
</evidence>
<feature type="compositionally biased region" description="Polar residues" evidence="1">
    <location>
        <begin position="180"/>
        <end position="189"/>
    </location>
</feature>
<accession>A0A8W8LRX5</accession>
<dbReference type="AlphaFoldDB" id="A0A8W8LRX5"/>
<proteinExistence type="predicted"/>
<dbReference type="EnsemblMetazoa" id="G8855.1">
    <property type="protein sequence ID" value="G8855.1:cds"/>
    <property type="gene ID" value="G8855"/>
</dbReference>
<reference evidence="2" key="1">
    <citation type="submission" date="2022-08" db="UniProtKB">
        <authorList>
            <consortium name="EnsemblMetazoa"/>
        </authorList>
    </citation>
    <scope>IDENTIFICATION</scope>
    <source>
        <strain evidence="2">05x7-T-G4-1.051#20</strain>
    </source>
</reference>